<keyword evidence="6 7" id="KW-0482">Metalloprotease</keyword>
<dbReference type="OrthoDB" id="534666at2759"/>
<dbReference type="InterPro" id="IPR001567">
    <property type="entry name" value="Pept_M3A_M3B_dom"/>
</dbReference>
<evidence type="ECO:0000256" key="6">
    <source>
        <dbReference type="ARBA" id="ARBA00023049"/>
    </source>
</evidence>
<comment type="cofactor">
    <cofactor evidence="7">
        <name>Zn(2+)</name>
        <dbReference type="ChEBI" id="CHEBI:29105"/>
    </cofactor>
    <text evidence="7">Binds 1 zinc ion.</text>
</comment>
<keyword evidence="5 7" id="KW-0862">Zinc</keyword>
<keyword evidence="4 7" id="KW-0378">Hydrolase</keyword>
<evidence type="ECO:0000256" key="1">
    <source>
        <dbReference type="ARBA" id="ARBA00006040"/>
    </source>
</evidence>
<dbReference type="GO" id="GO:0004222">
    <property type="term" value="F:metalloendopeptidase activity"/>
    <property type="evidence" value="ECO:0007669"/>
    <property type="project" value="InterPro"/>
</dbReference>
<evidence type="ECO:0000313" key="11">
    <source>
        <dbReference type="Proteomes" id="UP000272942"/>
    </source>
</evidence>
<evidence type="ECO:0000313" key="10">
    <source>
        <dbReference type="EMBL" id="VDP81524.1"/>
    </source>
</evidence>
<evidence type="ECO:0000256" key="7">
    <source>
        <dbReference type="RuleBase" id="RU003435"/>
    </source>
</evidence>
<dbReference type="PANTHER" id="PTHR11804:SF83">
    <property type="entry name" value="LD37516P"/>
    <property type="match status" value="1"/>
</dbReference>
<dbReference type="GO" id="GO:0046872">
    <property type="term" value="F:metal ion binding"/>
    <property type="evidence" value="ECO:0007669"/>
    <property type="project" value="UniProtKB-UniRule"/>
</dbReference>
<keyword evidence="2 7" id="KW-0645">Protease</keyword>
<protein>
    <submittedName>
        <fullName evidence="12">Peptidase_M3 domain-containing protein</fullName>
    </submittedName>
</protein>
<proteinExistence type="inferred from homology"/>
<reference evidence="10 11" key="2">
    <citation type="submission" date="2018-11" db="EMBL/GenBank/DDBJ databases">
        <authorList>
            <consortium name="Pathogen Informatics"/>
        </authorList>
    </citation>
    <scope>NUCLEOTIDE SEQUENCE [LARGE SCALE GENOMIC DNA]</scope>
    <source>
        <strain evidence="10 11">Egypt</strain>
    </source>
</reference>
<evidence type="ECO:0000256" key="8">
    <source>
        <dbReference type="SAM" id="MobiDB-lite"/>
    </source>
</evidence>
<feature type="domain" description="Peptidase M3A/M3B catalytic" evidence="9">
    <location>
        <begin position="358"/>
        <end position="732"/>
    </location>
</feature>
<reference evidence="12" key="1">
    <citation type="submission" date="2016-06" db="UniProtKB">
        <authorList>
            <consortium name="WormBaseParasite"/>
        </authorList>
    </citation>
    <scope>IDENTIFICATION</scope>
</reference>
<dbReference type="Proteomes" id="UP000272942">
    <property type="component" value="Unassembled WGS sequence"/>
</dbReference>
<evidence type="ECO:0000256" key="3">
    <source>
        <dbReference type="ARBA" id="ARBA00022723"/>
    </source>
</evidence>
<dbReference type="WBParaSite" id="ECPE_0000760701-mRNA-1">
    <property type="protein sequence ID" value="ECPE_0000760701-mRNA-1"/>
    <property type="gene ID" value="ECPE_0000760701"/>
</dbReference>
<feature type="region of interest" description="Disordered" evidence="8">
    <location>
        <begin position="566"/>
        <end position="589"/>
    </location>
</feature>
<dbReference type="InterPro" id="IPR045090">
    <property type="entry name" value="Pept_M3A_M3B"/>
</dbReference>
<dbReference type="InterPro" id="IPR024077">
    <property type="entry name" value="Neurolysin/TOP_dom2"/>
</dbReference>
<evidence type="ECO:0000256" key="2">
    <source>
        <dbReference type="ARBA" id="ARBA00022670"/>
    </source>
</evidence>
<keyword evidence="3 7" id="KW-0479">Metal-binding</keyword>
<gene>
    <name evidence="10" type="ORF">ECPE_LOCUS7591</name>
</gene>
<evidence type="ECO:0000259" key="9">
    <source>
        <dbReference type="Pfam" id="PF01432"/>
    </source>
</evidence>
<evidence type="ECO:0000256" key="4">
    <source>
        <dbReference type="ARBA" id="ARBA00022801"/>
    </source>
</evidence>
<dbReference type="Gene3D" id="1.10.1370.40">
    <property type="match status" value="1"/>
</dbReference>
<accession>A0A183AKV6</accession>
<dbReference type="PANTHER" id="PTHR11804">
    <property type="entry name" value="PROTEASE M3 THIMET OLIGOPEPTIDASE-RELATED"/>
    <property type="match status" value="1"/>
</dbReference>
<dbReference type="SUPFAM" id="SSF55486">
    <property type="entry name" value="Metalloproteases ('zincins'), catalytic domain"/>
    <property type="match status" value="1"/>
</dbReference>
<sequence length="756" mass="84394">MLRLLYLRNVALNSIRRLSVPRDLKFDQGPSFYVLPEIPRETSLLQKLTCTDGLPDFYKITPELAFNGFSRILIDHQLSLSKLSEELQKNDGSLSGHVILRRLKEIFQPVEQAFEALNSVSLYDNDPMWALINGRLFQKLKSSRAEYFYLDADIYRALLNLSQNPNDLDETEKGILNALVYDCWRQGADFVLSGPRGLSRTKLDIAVTSANIDAPDQSNFDRVRTLRGLLTREEEQFQAMVVAASSVTGPEALRSRLSGRSPDPSDLTYVVGSANIPIAESDFAPSCPSWLPSALGGRVHGGHVADMRVSLSSDAVVRAVLKHCSTKQTLVCSLVLLLCYLPLPRSFHVGSSTEHSGPKLDIWDLDYAIEQYNYAATHAQLQTQVLPSSGTLVHYIGSLLDLLANLFGLRVVVDRMESTALAERDDVARFRVEDCHTDSLLGYVILDLFARPSRPVLLGCAIPVSVTNNWGTREPKPSVHMASIDSSDSRPTLVLLSDIPLSARTEGIKVQDVLSIASGFGSCLQRILPHAYHHTLSGISAYVAPDSSYLVPDLCSTLMYTSVIRPQRESSSKTSTSSSQLYTDPTTGLRPPPGRIFVLPLLRQLYEARFDLSLWSRKDRHRSWMVLNEEHWTSHLPYSRHPDDFWPCSASQLFGPNSEAGLQYQHVWRQLLLHDVLATLKEHGWPDQAAPTAVLERFRNTFMVAKNLLPPAELFREFCGRDPSPNALLDSIRSRTFLVPSSMPIGLEAANVLMRE</sequence>
<dbReference type="AlphaFoldDB" id="A0A183AKV6"/>
<dbReference type="Pfam" id="PF01432">
    <property type="entry name" value="Peptidase_M3"/>
    <property type="match status" value="1"/>
</dbReference>
<comment type="similarity">
    <text evidence="1 7">Belongs to the peptidase M3 family.</text>
</comment>
<evidence type="ECO:0000313" key="12">
    <source>
        <dbReference type="WBParaSite" id="ECPE_0000760701-mRNA-1"/>
    </source>
</evidence>
<name>A0A183AKV6_9TREM</name>
<dbReference type="Gene3D" id="1.10.1370.10">
    <property type="entry name" value="Neurolysin, domain 3"/>
    <property type="match status" value="1"/>
</dbReference>
<organism evidence="12">
    <name type="scientific">Echinostoma caproni</name>
    <dbReference type="NCBI Taxonomy" id="27848"/>
    <lineage>
        <taxon>Eukaryota</taxon>
        <taxon>Metazoa</taxon>
        <taxon>Spiralia</taxon>
        <taxon>Lophotrochozoa</taxon>
        <taxon>Platyhelminthes</taxon>
        <taxon>Trematoda</taxon>
        <taxon>Digenea</taxon>
        <taxon>Plagiorchiida</taxon>
        <taxon>Echinostomata</taxon>
        <taxon>Echinostomatoidea</taxon>
        <taxon>Echinostomatidae</taxon>
        <taxon>Echinostoma</taxon>
    </lineage>
</organism>
<dbReference type="EMBL" id="UZAN01044818">
    <property type="protein sequence ID" value="VDP81524.1"/>
    <property type="molecule type" value="Genomic_DNA"/>
</dbReference>
<keyword evidence="11" id="KW-1185">Reference proteome</keyword>
<evidence type="ECO:0000256" key="5">
    <source>
        <dbReference type="ARBA" id="ARBA00022833"/>
    </source>
</evidence>
<dbReference type="GO" id="GO:0006508">
    <property type="term" value="P:proteolysis"/>
    <property type="evidence" value="ECO:0007669"/>
    <property type="project" value="UniProtKB-KW"/>
</dbReference>